<comment type="similarity">
    <text evidence="8 9">Belongs to the TRAP transporter small permease family.</text>
</comment>
<dbReference type="InterPro" id="IPR055348">
    <property type="entry name" value="DctQ"/>
</dbReference>
<reference evidence="11" key="1">
    <citation type="journal article" date="2014" name="Int. J. Syst. Evol. Microbiol.">
        <title>Complete genome sequence of Corynebacterium casei LMG S-19264T (=DSM 44701T), isolated from a smear-ripened cheese.</title>
        <authorList>
            <consortium name="US DOE Joint Genome Institute (JGI-PGF)"/>
            <person name="Walter F."/>
            <person name="Albersmeier A."/>
            <person name="Kalinowski J."/>
            <person name="Ruckert C."/>
        </authorList>
    </citation>
    <scope>NUCLEOTIDE SEQUENCE</scope>
    <source>
        <strain evidence="11">CGMCC 1.12214</strain>
    </source>
</reference>
<feature type="transmembrane region" description="Helical" evidence="9">
    <location>
        <begin position="14"/>
        <end position="33"/>
    </location>
</feature>
<evidence type="ECO:0000313" key="11">
    <source>
        <dbReference type="EMBL" id="GGH22953.1"/>
    </source>
</evidence>
<dbReference type="InterPro" id="IPR007387">
    <property type="entry name" value="TRAP_DctQ"/>
</dbReference>
<dbReference type="GO" id="GO:0022857">
    <property type="term" value="F:transmembrane transporter activity"/>
    <property type="evidence" value="ECO:0007669"/>
    <property type="project" value="UniProtKB-UniRule"/>
</dbReference>
<protein>
    <recommendedName>
        <fullName evidence="9">TRAP transporter small permease protein</fullName>
    </recommendedName>
</protein>
<feature type="domain" description="Tripartite ATP-independent periplasmic transporters DctQ component" evidence="10">
    <location>
        <begin position="32"/>
        <end position="153"/>
    </location>
</feature>
<evidence type="ECO:0000313" key="12">
    <source>
        <dbReference type="Proteomes" id="UP000603912"/>
    </source>
</evidence>
<evidence type="ECO:0000256" key="6">
    <source>
        <dbReference type="ARBA" id="ARBA00022989"/>
    </source>
</evidence>
<dbReference type="EMBL" id="BMES01000002">
    <property type="protein sequence ID" value="GGH22953.1"/>
    <property type="molecule type" value="Genomic_DNA"/>
</dbReference>
<keyword evidence="6 9" id="KW-1133">Transmembrane helix</keyword>
<evidence type="ECO:0000256" key="7">
    <source>
        <dbReference type="ARBA" id="ARBA00023136"/>
    </source>
</evidence>
<feature type="transmembrane region" description="Helical" evidence="9">
    <location>
        <begin position="134"/>
        <end position="163"/>
    </location>
</feature>
<gene>
    <name evidence="11" type="ORF">GCM10007036_28370</name>
</gene>
<comment type="subunit">
    <text evidence="9">The complex comprises the extracytoplasmic solute receptor protein and the two transmembrane proteins.</text>
</comment>
<feature type="transmembrane region" description="Helical" evidence="9">
    <location>
        <begin position="53"/>
        <end position="71"/>
    </location>
</feature>
<sequence length="200" mass="21445">MPPANPISRVVEPVARVVAIVFGYTILLYSVALSVEIVGRKLFNTSFKGIDEVGGFVLAISAAVGASYTMAMRGHTRVDVFLVRMPKAAQRVLNTLAMVSMAAFAAFAGIRSIAVLQETLEFGSTSSNLQQPLWIPQAMWVVGLGLFGVIATAYAAHAVWLLATSDPRLNAFYGPLTVDDELESELASLEARQAEEVVRG</sequence>
<comment type="subcellular location">
    <subcellularLocation>
        <location evidence="1 9">Cell inner membrane</location>
        <topology evidence="1 9">Multi-pass membrane protein</topology>
    </subcellularLocation>
</comment>
<dbReference type="Pfam" id="PF04290">
    <property type="entry name" value="DctQ"/>
    <property type="match status" value="1"/>
</dbReference>
<evidence type="ECO:0000259" key="10">
    <source>
        <dbReference type="Pfam" id="PF04290"/>
    </source>
</evidence>
<name>A0A917I9M4_9HYPH</name>
<feature type="transmembrane region" description="Helical" evidence="9">
    <location>
        <begin position="92"/>
        <end position="114"/>
    </location>
</feature>
<dbReference type="GO" id="GO:0005886">
    <property type="term" value="C:plasma membrane"/>
    <property type="evidence" value="ECO:0007669"/>
    <property type="project" value="UniProtKB-SubCell"/>
</dbReference>
<proteinExistence type="inferred from homology"/>
<keyword evidence="12" id="KW-1185">Reference proteome</keyword>
<reference evidence="11" key="2">
    <citation type="submission" date="2020-09" db="EMBL/GenBank/DDBJ databases">
        <authorList>
            <person name="Sun Q."/>
            <person name="Zhou Y."/>
        </authorList>
    </citation>
    <scope>NUCLEOTIDE SEQUENCE</scope>
    <source>
        <strain evidence="11">CGMCC 1.12214</strain>
    </source>
</reference>
<comment type="function">
    <text evidence="9">Part of the tripartite ATP-independent periplasmic (TRAP) transport system.</text>
</comment>
<keyword evidence="3" id="KW-1003">Cell membrane</keyword>
<evidence type="ECO:0000256" key="3">
    <source>
        <dbReference type="ARBA" id="ARBA00022475"/>
    </source>
</evidence>
<accession>A0A917I9M4</accession>
<dbReference type="GO" id="GO:0015740">
    <property type="term" value="P:C4-dicarboxylate transport"/>
    <property type="evidence" value="ECO:0007669"/>
    <property type="project" value="TreeGrafter"/>
</dbReference>
<keyword evidence="5 9" id="KW-0812">Transmembrane</keyword>
<comment type="caution">
    <text evidence="11">The sequence shown here is derived from an EMBL/GenBank/DDBJ whole genome shotgun (WGS) entry which is preliminary data.</text>
</comment>
<evidence type="ECO:0000256" key="1">
    <source>
        <dbReference type="ARBA" id="ARBA00004429"/>
    </source>
</evidence>
<evidence type="ECO:0000256" key="2">
    <source>
        <dbReference type="ARBA" id="ARBA00022448"/>
    </source>
</evidence>
<dbReference type="Proteomes" id="UP000603912">
    <property type="component" value="Unassembled WGS sequence"/>
</dbReference>
<evidence type="ECO:0000256" key="8">
    <source>
        <dbReference type="ARBA" id="ARBA00038436"/>
    </source>
</evidence>
<dbReference type="RefSeq" id="WP_188518397.1">
    <property type="nucleotide sequence ID" value="NZ_BMES01000002.1"/>
</dbReference>
<evidence type="ECO:0000256" key="4">
    <source>
        <dbReference type="ARBA" id="ARBA00022519"/>
    </source>
</evidence>
<evidence type="ECO:0000256" key="5">
    <source>
        <dbReference type="ARBA" id="ARBA00022692"/>
    </source>
</evidence>
<dbReference type="PANTHER" id="PTHR35011">
    <property type="entry name" value="2,3-DIKETO-L-GULONATE TRAP TRANSPORTER SMALL PERMEASE PROTEIN YIAM"/>
    <property type="match status" value="1"/>
</dbReference>
<organism evidence="11 12">
    <name type="scientific">Alsobacter metallidurans</name>
    <dbReference type="NCBI Taxonomy" id="340221"/>
    <lineage>
        <taxon>Bacteria</taxon>
        <taxon>Pseudomonadati</taxon>
        <taxon>Pseudomonadota</taxon>
        <taxon>Alphaproteobacteria</taxon>
        <taxon>Hyphomicrobiales</taxon>
        <taxon>Alsobacteraceae</taxon>
        <taxon>Alsobacter</taxon>
    </lineage>
</organism>
<keyword evidence="4 9" id="KW-0997">Cell inner membrane</keyword>
<dbReference type="PANTHER" id="PTHR35011:SF10">
    <property type="entry name" value="TRAP TRANSPORTER SMALL PERMEASE PROTEIN"/>
    <property type="match status" value="1"/>
</dbReference>
<dbReference type="AlphaFoldDB" id="A0A917I9M4"/>
<keyword evidence="2 9" id="KW-0813">Transport</keyword>
<evidence type="ECO:0000256" key="9">
    <source>
        <dbReference type="RuleBase" id="RU369079"/>
    </source>
</evidence>
<keyword evidence="7 9" id="KW-0472">Membrane</keyword>